<keyword evidence="3" id="KW-1185">Reference proteome</keyword>
<dbReference type="RefSeq" id="WP_115923431.1">
    <property type="nucleotide sequence ID" value="NZ_QTUA01000001.1"/>
</dbReference>
<dbReference type="OrthoDB" id="9794187at2"/>
<proteinExistence type="predicted"/>
<dbReference type="InterPro" id="IPR037171">
    <property type="entry name" value="NagB/RpiA_transferase-like"/>
</dbReference>
<evidence type="ECO:0000313" key="2">
    <source>
        <dbReference type="EMBL" id="REF31619.1"/>
    </source>
</evidence>
<dbReference type="AlphaFoldDB" id="A0A3D9UQL7"/>
<evidence type="ECO:0000313" key="3">
    <source>
        <dbReference type="Proteomes" id="UP000256253"/>
    </source>
</evidence>
<dbReference type="SUPFAM" id="SSF100950">
    <property type="entry name" value="NagB/RpiA/CoA transferase-like"/>
    <property type="match status" value="1"/>
</dbReference>
<dbReference type="Pfam" id="PF02589">
    <property type="entry name" value="LUD_dom"/>
    <property type="match status" value="1"/>
</dbReference>
<feature type="domain" description="LUD" evidence="1">
    <location>
        <begin position="108"/>
        <end position="207"/>
    </location>
</feature>
<accession>A0A3D9UQL7</accession>
<protein>
    <submittedName>
        <fullName evidence="2">L-lactate dehydrogenase complex protein LldG</fullName>
    </submittedName>
</protein>
<dbReference type="InterPro" id="IPR024185">
    <property type="entry name" value="FTHF_cligase-like_sf"/>
</dbReference>
<organism evidence="2 3">
    <name type="scientific">Calidifontibacter indicus</name>
    <dbReference type="NCBI Taxonomy" id="419650"/>
    <lineage>
        <taxon>Bacteria</taxon>
        <taxon>Bacillati</taxon>
        <taxon>Actinomycetota</taxon>
        <taxon>Actinomycetes</taxon>
        <taxon>Micrococcales</taxon>
        <taxon>Dermacoccaceae</taxon>
        <taxon>Calidifontibacter</taxon>
    </lineage>
</organism>
<gene>
    <name evidence="2" type="ORF">DFJ65_2691</name>
</gene>
<dbReference type="Proteomes" id="UP000256253">
    <property type="component" value="Unassembled WGS sequence"/>
</dbReference>
<dbReference type="Gene3D" id="3.40.50.10420">
    <property type="entry name" value="NagB/RpiA/CoA transferase-like"/>
    <property type="match status" value="1"/>
</dbReference>
<dbReference type="PANTHER" id="PTHR43682:SF1">
    <property type="entry name" value="LACTATE UTILIZATION PROTEIN C"/>
    <property type="match status" value="1"/>
</dbReference>
<dbReference type="InterPro" id="IPR003741">
    <property type="entry name" value="LUD_dom"/>
</dbReference>
<dbReference type="EMBL" id="QTUA01000001">
    <property type="protein sequence ID" value="REF31619.1"/>
    <property type="molecule type" value="Genomic_DNA"/>
</dbReference>
<sequence>MSTAREEILDRIRRAQTDSAATVSVHEAPAPETLDTQPMLELFVENLVDYRAVVHQVGAGEVAGKVDEILRNHDCRSVVISPDLPDDVRPGELDPTVDDGLSAYDLDKLDAVVTTSAVGIARTGTIVLDHTDGQARRALSLVPDVHVCVIRADQVVTSVPQATAVLRPSVEQGRPLTWISGPSATSDIELNRVEGVHGPRNLEVILVR</sequence>
<comment type="caution">
    <text evidence="2">The sequence shown here is derived from an EMBL/GenBank/DDBJ whole genome shotgun (WGS) entry which is preliminary data.</text>
</comment>
<reference evidence="2 3" key="1">
    <citation type="submission" date="2018-08" db="EMBL/GenBank/DDBJ databases">
        <title>Sequencing the genomes of 1000 actinobacteria strains.</title>
        <authorList>
            <person name="Klenk H.-P."/>
        </authorList>
    </citation>
    <scope>NUCLEOTIDE SEQUENCE [LARGE SCALE GENOMIC DNA]</scope>
    <source>
        <strain evidence="2 3">DSM 22967</strain>
    </source>
</reference>
<dbReference type="PANTHER" id="PTHR43682">
    <property type="entry name" value="LACTATE UTILIZATION PROTEIN C"/>
    <property type="match status" value="1"/>
</dbReference>
<name>A0A3D9UQL7_9MICO</name>
<evidence type="ECO:0000259" key="1">
    <source>
        <dbReference type="Pfam" id="PF02589"/>
    </source>
</evidence>